<dbReference type="GO" id="GO:0005669">
    <property type="term" value="C:transcription factor TFIID complex"/>
    <property type="evidence" value="ECO:0007669"/>
    <property type="project" value="InterPro"/>
</dbReference>
<evidence type="ECO:0000256" key="1">
    <source>
        <dbReference type="ARBA" id="ARBA00017484"/>
    </source>
</evidence>
<accession>A0AAV6VP42</accession>
<evidence type="ECO:0000313" key="4">
    <source>
        <dbReference type="EMBL" id="KAG8198319.1"/>
    </source>
</evidence>
<evidence type="ECO:0000256" key="2">
    <source>
        <dbReference type="SAM" id="MobiDB-lite"/>
    </source>
</evidence>
<dbReference type="GO" id="GO:0006352">
    <property type="term" value="P:DNA-templated transcription initiation"/>
    <property type="evidence" value="ECO:0007669"/>
    <property type="project" value="InterPro"/>
</dbReference>
<organism evidence="4 5">
    <name type="scientific">Oedothorax gibbosus</name>
    <dbReference type="NCBI Taxonomy" id="931172"/>
    <lineage>
        <taxon>Eukaryota</taxon>
        <taxon>Metazoa</taxon>
        <taxon>Ecdysozoa</taxon>
        <taxon>Arthropoda</taxon>
        <taxon>Chelicerata</taxon>
        <taxon>Arachnida</taxon>
        <taxon>Araneae</taxon>
        <taxon>Araneomorphae</taxon>
        <taxon>Entelegynae</taxon>
        <taxon>Araneoidea</taxon>
        <taxon>Linyphiidae</taxon>
        <taxon>Erigoninae</taxon>
        <taxon>Oedothorax</taxon>
    </lineage>
</organism>
<feature type="compositionally biased region" description="Basic residues" evidence="2">
    <location>
        <begin position="140"/>
        <end position="156"/>
    </location>
</feature>
<evidence type="ECO:0000259" key="3">
    <source>
        <dbReference type="Pfam" id="PF03847"/>
    </source>
</evidence>
<dbReference type="AlphaFoldDB" id="A0AAV6VP42"/>
<feature type="domain" description="Transcription initiation factor TFIID subunit 12" evidence="3">
    <location>
        <begin position="34"/>
        <end position="96"/>
    </location>
</feature>
<dbReference type="Pfam" id="PF03847">
    <property type="entry name" value="TFIID_20kDa"/>
    <property type="match status" value="1"/>
</dbReference>
<comment type="caution">
    <text evidence="4">The sequence shown here is derived from an EMBL/GenBank/DDBJ whole genome shotgun (WGS) entry which is preliminary data.</text>
</comment>
<sequence>MQDSQPATHISNISISFQTEARGRDNLKAMPYFEELFQEVDPTCSLTTEAEELLSNLINASLEIVVKGSCKLALHRKSETLKYHDVLLFLKTQFDLDPIELTEGHYYALKTCDEVECSAPKKSKLCKSPLKNAKIPVPQKKVKRQSKKVRKKTEDK</sequence>
<dbReference type="Proteomes" id="UP000827092">
    <property type="component" value="Unassembled WGS sequence"/>
</dbReference>
<dbReference type="InterPro" id="IPR009072">
    <property type="entry name" value="Histone-fold"/>
</dbReference>
<reference evidence="4 5" key="1">
    <citation type="journal article" date="2022" name="Nat. Ecol. Evol.">
        <title>A masculinizing supergene underlies an exaggerated male reproductive morph in a spider.</title>
        <authorList>
            <person name="Hendrickx F."/>
            <person name="De Corte Z."/>
            <person name="Sonet G."/>
            <person name="Van Belleghem S.M."/>
            <person name="Kostlbacher S."/>
            <person name="Vangestel C."/>
        </authorList>
    </citation>
    <scope>NUCLEOTIDE SEQUENCE [LARGE SCALE GENOMIC DNA]</scope>
    <source>
        <strain evidence="4">W744_W776</strain>
    </source>
</reference>
<dbReference type="Gene3D" id="1.10.20.10">
    <property type="entry name" value="Histone, subunit A"/>
    <property type="match status" value="1"/>
</dbReference>
<protein>
    <recommendedName>
        <fullName evidence="1">Transcription initiation factor TFIID subunit 12</fullName>
    </recommendedName>
</protein>
<dbReference type="GO" id="GO:0046982">
    <property type="term" value="F:protein heterodimerization activity"/>
    <property type="evidence" value="ECO:0007669"/>
    <property type="project" value="InterPro"/>
</dbReference>
<dbReference type="SUPFAM" id="SSF47113">
    <property type="entry name" value="Histone-fold"/>
    <property type="match status" value="1"/>
</dbReference>
<gene>
    <name evidence="4" type="ORF">JTE90_021569</name>
</gene>
<dbReference type="EMBL" id="JAFNEN010000041">
    <property type="protein sequence ID" value="KAG8198319.1"/>
    <property type="molecule type" value="Genomic_DNA"/>
</dbReference>
<keyword evidence="5" id="KW-1185">Reference proteome</keyword>
<evidence type="ECO:0000313" key="5">
    <source>
        <dbReference type="Proteomes" id="UP000827092"/>
    </source>
</evidence>
<dbReference type="InterPro" id="IPR003228">
    <property type="entry name" value="TFIID_TAF12_dom"/>
</dbReference>
<feature type="region of interest" description="Disordered" evidence="2">
    <location>
        <begin position="130"/>
        <end position="156"/>
    </location>
</feature>
<proteinExistence type="predicted"/>
<name>A0AAV6VP42_9ARAC</name>